<dbReference type="Proteomes" id="UP000250140">
    <property type="component" value="Unassembled WGS sequence"/>
</dbReference>
<dbReference type="AlphaFoldDB" id="A0A8E2F864"/>
<sequence>MKLLTLILLLTPALASATPLQSPYPESSTSSKTNAMRHSHGVFDNDVHYYGGPCDQKQASNGICVTKAECQKAHGRVLKGDLCHGAESNIHCCAILNCAGSGSYCDWWCPNRHSIGVSHCYNR</sequence>
<proteinExistence type="predicted"/>
<name>A0A8E2F864_9PEZI</name>
<evidence type="ECO:0000313" key="2">
    <source>
        <dbReference type="EMBL" id="OCL12361.1"/>
    </source>
</evidence>
<reference evidence="2 3" key="1">
    <citation type="journal article" date="2016" name="Nat. Commun.">
        <title>Ectomycorrhizal ecology is imprinted in the genome of the dominant symbiotic fungus Cenococcum geophilum.</title>
        <authorList>
            <consortium name="DOE Joint Genome Institute"/>
            <person name="Peter M."/>
            <person name="Kohler A."/>
            <person name="Ohm R.A."/>
            <person name="Kuo A."/>
            <person name="Krutzmann J."/>
            <person name="Morin E."/>
            <person name="Arend M."/>
            <person name="Barry K.W."/>
            <person name="Binder M."/>
            <person name="Choi C."/>
            <person name="Clum A."/>
            <person name="Copeland A."/>
            <person name="Grisel N."/>
            <person name="Haridas S."/>
            <person name="Kipfer T."/>
            <person name="LaButti K."/>
            <person name="Lindquist E."/>
            <person name="Lipzen A."/>
            <person name="Maire R."/>
            <person name="Meier B."/>
            <person name="Mihaltcheva S."/>
            <person name="Molinier V."/>
            <person name="Murat C."/>
            <person name="Poggeler S."/>
            <person name="Quandt C.A."/>
            <person name="Sperisen C."/>
            <person name="Tritt A."/>
            <person name="Tisserant E."/>
            <person name="Crous P.W."/>
            <person name="Henrissat B."/>
            <person name="Nehls U."/>
            <person name="Egli S."/>
            <person name="Spatafora J.W."/>
            <person name="Grigoriev I.V."/>
            <person name="Martin F.M."/>
        </authorList>
    </citation>
    <scope>NUCLEOTIDE SEQUENCE [LARGE SCALE GENOMIC DNA]</scope>
    <source>
        <strain evidence="2 3">CBS 207.34</strain>
    </source>
</reference>
<keyword evidence="3" id="KW-1185">Reference proteome</keyword>
<organism evidence="2 3">
    <name type="scientific">Glonium stellatum</name>
    <dbReference type="NCBI Taxonomy" id="574774"/>
    <lineage>
        <taxon>Eukaryota</taxon>
        <taxon>Fungi</taxon>
        <taxon>Dikarya</taxon>
        <taxon>Ascomycota</taxon>
        <taxon>Pezizomycotina</taxon>
        <taxon>Dothideomycetes</taxon>
        <taxon>Pleosporomycetidae</taxon>
        <taxon>Gloniales</taxon>
        <taxon>Gloniaceae</taxon>
        <taxon>Glonium</taxon>
    </lineage>
</organism>
<dbReference type="EMBL" id="KV748886">
    <property type="protein sequence ID" value="OCL12361.1"/>
    <property type="molecule type" value="Genomic_DNA"/>
</dbReference>
<keyword evidence="1" id="KW-0732">Signal</keyword>
<feature type="signal peptide" evidence="1">
    <location>
        <begin position="1"/>
        <end position="17"/>
    </location>
</feature>
<protein>
    <submittedName>
        <fullName evidence="2">Uncharacterized protein</fullName>
    </submittedName>
</protein>
<feature type="chain" id="PRO_5034072730" evidence="1">
    <location>
        <begin position="18"/>
        <end position="123"/>
    </location>
</feature>
<evidence type="ECO:0000256" key="1">
    <source>
        <dbReference type="SAM" id="SignalP"/>
    </source>
</evidence>
<gene>
    <name evidence="2" type="ORF">AOQ84DRAFT_420002</name>
</gene>
<accession>A0A8E2F864</accession>
<evidence type="ECO:0000313" key="3">
    <source>
        <dbReference type="Proteomes" id="UP000250140"/>
    </source>
</evidence>